<dbReference type="RefSeq" id="WP_218474181.1">
    <property type="nucleotide sequence ID" value="NZ_CP078145.1"/>
</dbReference>
<keyword evidence="2" id="KW-1185">Reference proteome</keyword>
<protein>
    <submittedName>
        <fullName evidence="1">Uncharacterized protein</fullName>
    </submittedName>
</protein>
<proteinExistence type="predicted"/>
<gene>
    <name evidence="1" type="ORF">KV110_06110</name>
</gene>
<evidence type="ECO:0000313" key="1">
    <source>
        <dbReference type="EMBL" id="QXN92704.1"/>
    </source>
</evidence>
<evidence type="ECO:0000313" key="2">
    <source>
        <dbReference type="Proteomes" id="UP000694257"/>
    </source>
</evidence>
<reference evidence="1 2" key="1">
    <citation type="submission" date="2021-07" db="EMBL/GenBank/DDBJ databases">
        <title>Whole Genome Sequence of Nocardia Iowensis.</title>
        <authorList>
            <person name="Lamm A."/>
            <person name="Collins-Fairclough A.M."/>
            <person name="Bunk B."/>
            <person name="Sproer C."/>
        </authorList>
    </citation>
    <scope>NUCLEOTIDE SEQUENCE [LARGE SCALE GENOMIC DNA]</scope>
    <source>
        <strain evidence="1 2">NRRL 5646</strain>
    </source>
</reference>
<dbReference type="Proteomes" id="UP000694257">
    <property type="component" value="Chromosome"/>
</dbReference>
<accession>A0ABX8RUY5</accession>
<organism evidence="1 2">
    <name type="scientific">Nocardia iowensis</name>
    <dbReference type="NCBI Taxonomy" id="204891"/>
    <lineage>
        <taxon>Bacteria</taxon>
        <taxon>Bacillati</taxon>
        <taxon>Actinomycetota</taxon>
        <taxon>Actinomycetes</taxon>
        <taxon>Mycobacteriales</taxon>
        <taxon>Nocardiaceae</taxon>
        <taxon>Nocardia</taxon>
    </lineage>
</organism>
<sequence length="89" mass="9891">MTSAHIDRRVAKLETRVADIEEHYSESQLRLTRRVTGLEIWARRSTDQGNGIGRSLTLIMERLGIPPTDIAEVAMPTEADIDAALDADC</sequence>
<dbReference type="EMBL" id="CP078145">
    <property type="protein sequence ID" value="QXN92704.1"/>
    <property type="molecule type" value="Genomic_DNA"/>
</dbReference>
<name>A0ABX8RUY5_NOCIO</name>